<keyword evidence="4" id="KW-0732">Signal</keyword>
<keyword evidence="5" id="KW-0675">Receptor</keyword>
<gene>
    <name evidence="5" type="ORF">IAB88_00740</name>
</gene>
<name>A0A9D9NJ38_9BACT</name>
<accession>A0A9D9NJ38</accession>
<dbReference type="Gene3D" id="2.40.170.20">
    <property type="entry name" value="TonB-dependent receptor, beta-barrel domain"/>
    <property type="match status" value="1"/>
</dbReference>
<sequence length="698" mass="79887">MKSEITALMLALAIPAFAQNTETTDSLPTVTLSEVEVKGSTMIDKSDRKLLIPTTEQTRLSSNGVDLLRNMQVPMLTIDIVNDEIKLIDNGTLTICVNGREASIHDVKALDPRTIKRIEFHESPSMRYGGVDAVVDYIVEQPTSGGNFMANGNQSYIKWGNYNVSGKMNKGKSQFGFYGNFGERYGFTQWRDNEEHYTTADRKQFTRSEKGLPGTLTCPWYNASLDYSYADAGKNIFVAQLRLNGRPDLLAEYIGDLSNSYSSGTQHVTDRTTRDYTRPALDLYWQHNMDGNQSLMLNVVGGYEYQTSSHAYTTLNYGTGLDDVSMLNEITSRNYSLIANANYEKRWSAGRLTAGVRYSQAWGDNDYTTSGIDDKTRESKTLLYAEWWQPLGNRFDYTLSLAGKQRSFRIVGDDPTNTFDMIASAKSRFRINQHNTVRLEFSTSTDTPDANSLTSALQDLDEFQKYRGNPNLKPYRNYRIKAQYELTKGIFFGRLSGAFDYYKNPVMEDKYWVTEDGSTFLLNTMNNQRNYRSFELRATLRVEAIPEWLTISGNVGWGRQISKGHRYEHTHDGMIGNWDVMLTHWNFSLNYFGSINEKWLWGETITSSENFQIVVLSYKWRDWNFGIGICNPFMNNYKVPEENLNRYGGHYREGHLDMAESMPFISLAYNIEWGRKNKNIEKRLNNNYDGGTVGTTEK</sequence>
<protein>
    <submittedName>
        <fullName evidence="5">TonB-dependent receptor</fullName>
    </submittedName>
</protein>
<dbReference type="SUPFAM" id="SSF56935">
    <property type="entry name" value="Porins"/>
    <property type="match status" value="1"/>
</dbReference>
<dbReference type="Proteomes" id="UP000823598">
    <property type="component" value="Unassembled WGS sequence"/>
</dbReference>
<keyword evidence="3" id="KW-0998">Cell outer membrane</keyword>
<evidence type="ECO:0000256" key="3">
    <source>
        <dbReference type="ARBA" id="ARBA00023237"/>
    </source>
</evidence>
<dbReference type="InterPro" id="IPR036942">
    <property type="entry name" value="Beta-barrel_TonB_sf"/>
</dbReference>
<evidence type="ECO:0000256" key="2">
    <source>
        <dbReference type="ARBA" id="ARBA00023136"/>
    </source>
</evidence>
<evidence type="ECO:0000313" key="6">
    <source>
        <dbReference type="Proteomes" id="UP000823598"/>
    </source>
</evidence>
<dbReference type="EMBL" id="JADIMC010000010">
    <property type="protein sequence ID" value="MBO8475501.1"/>
    <property type="molecule type" value="Genomic_DNA"/>
</dbReference>
<feature type="signal peptide" evidence="4">
    <location>
        <begin position="1"/>
        <end position="18"/>
    </location>
</feature>
<feature type="chain" id="PRO_5038913392" evidence="4">
    <location>
        <begin position="19"/>
        <end position="698"/>
    </location>
</feature>
<evidence type="ECO:0000256" key="1">
    <source>
        <dbReference type="ARBA" id="ARBA00004442"/>
    </source>
</evidence>
<reference evidence="5" key="2">
    <citation type="journal article" date="2021" name="PeerJ">
        <title>Extensive microbial diversity within the chicken gut microbiome revealed by metagenomics and culture.</title>
        <authorList>
            <person name="Gilroy R."/>
            <person name="Ravi A."/>
            <person name="Getino M."/>
            <person name="Pursley I."/>
            <person name="Horton D.L."/>
            <person name="Alikhan N.F."/>
            <person name="Baker D."/>
            <person name="Gharbi K."/>
            <person name="Hall N."/>
            <person name="Watson M."/>
            <person name="Adriaenssens E.M."/>
            <person name="Foster-Nyarko E."/>
            <person name="Jarju S."/>
            <person name="Secka A."/>
            <person name="Antonio M."/>
            <person name="Oren A."/>
            <person name="Chaudhuri R.R."/>
            <person name="La Ragione R."/>
            <person name="Hildebrand F."/>
            <person name="Pallen M.J."/>
        </authorList>
    </citation>
    <scope>NUCLEOTIDE SEQUENCE</scope>
    <source>
        <strain evidence="5">6919</strain>
    </source>
</reference>
<dbReference type="AlphaFoldDB" id="A0A9D9NJ38"/>
<comment type="caution">
    <text evidence="5">The sequence shown here is derived from an EMBL/GenBank/DDBJ whole genome shotgun (WGS) entry which is preliminary data.</text>
</comment>
<keyword evidence="2" id="KW-0472">Membrane</keyword>
<reference evidence="5" key="1">
    <citation type="submission" date="2020-10" db="EMBL/GenBank/DDBJ databases">
        <authorList>
            <person name="Gilroy R."/>
        </authorList>
    </citation>
    <scope>NUCLEOTIDE SEQUENCE</scope>
    <source>
        <strain evidence="5">6919</strain>
    </source>
</reference>
<evidence type="ECO:0000313" key="5">
    <source>
        <dbReference type="EMBL" id="MBO8475501.1"/>
    </source>
</evidence>
<comment type="subcellular location">
    <subcellularLocation>
        <location evidence="1">Cell outer membrane</location>
    </subcellularLocation>
</comment>
<evidence type="ECO:0000256" key="4">
    <source>
        <dbReference type="SAM" id="SignalP"/>
    </source>
</evidence>
<organism evidence="5 6">
    <name type="scientific">Candidatus Limisoma faecipullorum</name>
    <dbReference type="NCBI Taxonomy" id="2840854"/>
    <lineage>
        <taxon>Bacteria</taxon>
        <taxon>Pseudomonadati</taxon>
        <taxon>Bacteroidota</taxon>
        <taxon>Bacteroidia</taxon>
        <taxon>Bacteroidales</taxon>
        <taxon>Candidatus Limisoma</taxon>
    </lineage>
</organism>
<dbReference type="GO" id="GO:0009279">
    <property type="term" value="C:cell outer membrane"/>
    <property type="evidence" value="ECO:0007669"/>
    <property type="project" value="UniProtKB-SubCell"/>
</dbReference>
<proteinExistence type="predicted"/>